<evidence type="ECO:0000313" key="3">
    <source>
        <dbReference type="Proteomes" id="UP001501576"/>
    </source>
</evidence>
<feature type="region of interest" description="Disordered" evidence="1">
    <location>
        <begin position="1"/>
        <end position="25"/>
    </location>
</feature>
<dbReference type="Proteomes" id="UP001501576">
    <property type="component" value="Unassembled WGS sequence"/>
</dbReference>
<gene>
    <name evidence="2" type="ORF">GCM10010390_66270</name>
</gene>
<dbReference type="EMBL" id="BAAABZ010000071">
    <property type="protein sequence ID" value="GAA0554886.1"/>
    <property type="molecule type" value="Genomic_DNA"/>
</dbReference>
<name>A0ABN1DZA6_9ACTN</name>
<organism evidence="2 3">
    <name type="scientific">Streptomyces mordarskii</name>
    <dbReference type="NCBI Taxonomy" id="1226758"/>
    <lineage>
        <taxon>Bacteria</taxon>
        <taxon>Bacillati</taxon>
        <taxon>Actinomycetota</taxon>
        <taxon>Actinomycetes</taxon>
        <taxon>Kitasatosporales</taxon>
        <taxon>Streptomycetaceae</taxon>
        <taxon>Streptomyces</taxon>
    </lineage>
</organism>
<sequence>MTVQPETQPPATGPASTGGAPGPADVARALDERIVGSVDVLYAHITAATLEAIGRPRLLPTALFPDADPEVVEQVWQMAFMVGFLGGKRTAESRRWEHERLTAARDQLADAGFVAMAERIARILPPPVEHPADAEALVVLAPVRGGRS</sequence>
<comment type="caution">
    <text evidence="2">The sequence shown here is derived from an EMBL/GenBank/DDBJ whole genome shotgun (WGS) entry which is preliminary data.</text>
</comment>
<evidence type="ECO:0000256" key="1">
    <source>
        <dbReference type="SAM" id="MobiDB-lite"/>
    </source>
</evidence>
<proteinExistence type="predicted"/>
<protein>
    <submittedName>
        <fullName evidence="2">Uncharacterized protein</fullName>
    </submittedName>
</protein>
<feature type="compositionally biased region" description="Low complexity" evidence="1">
    <location>
        <begin position="13"/>
        <end position="24"/>
    </location>
</feature>
<evidence type="ECO:0000313" key="2">
    <source>
        <dbReference type="EMBL" id="GAA0554886.1"/>
    </source>
</evidence>
<keyword evidence="3" id="KW-1185">Reference proteome</keyword>
<dbReference type="RefSeq" id="WP_346160890.1">
    <property type="nucleotide sequence ID" value="NZ_BAAABZ010000071.1"/>
</dbReference>
<accession>A0ABN1DZA6</accession>
<reference evidence="2 3" key="1">
    <citation type="journal article" date="2019" name="Int. J. Syst. Evol. Microbiol.">
        <title>The Global Catalogue of Microorganisms (GCM) 10K type strain sequencing project: providing services to taxonomists for standard genome sequencing and annotation.</title>
        <authorList>
            <consortium name="The Broad Institute Genomics Platform"/>
            <consortium name="The Broad Institute Genome Sequencing Center for Infectious Disease"/>
            <person name="Wu L."/>
            <person name="Ma J."/>
        </authorList>
    </citation>
    <scope>NUCLEOTIDE SEQUENCE [LARGE SCALE GENOMIC DNA]</scope>
    <source>
        <strain evidence="2 3">JCM 5052</strain>
    </source>
</reference>